<dbReference type="SUPFAM" id="SSF88946">
    <property type="entry name" value="Sigma2 domain of RNA polymerase sigma factors"/>
    <property type="match status" value="1"/>
</dbReference>
<comment type="similarity">
    <text evidence="1">Belongs to the sigma-70 factor family. ECF subfamily.</text>
</comment>
<evidence type="ECO:0000259" key="7">
    <source>
        <dbReference type="Pfam" id="PF08281"/>
    </source>
</evidence>
<dbReference type="InterPro" id="IPR007627">
    <property type="entry name" value="RNA_pol_sigma70_r2"/>
</dbReference>
<evidence type="ECO:0000256" key="1">
    <source>
        <dbReference type="ARBA" id="ARBA00010641"/>
    </source>
</evidence>
<dbReference type="CDD" id="cd06171">
    <property type="entry name" value="Sigma70_r4"/>
    <property type="match status" value="1"/>
</dbReference>
<evidence type="ECO:0000313" key="9">
    <source>
        <dbReference type="Proteomes" id="UP000261828"/>
    </source>
</evidence>
<dbReference type="PANTHER" id="PTHR43133:SF8">
    <property type="entry name" value="RNA POLYMERASE SIGMA FACTOR HI_1459-RELATED"/>
    <property type="match status" value="1"/>
</dbReference>
<gene>
    <name evidence="8" type="ORF">DX873_13520</name>
</gene>
<dbReference type="Gene3D" id="1.10.1740.10">
    <property type="match status" value="1"/>
</dbReference>
<sequence length="184" mass="21590">MQDLSDNFLMMKVKSGDLDKLGLLYERYKKRLFGFFYNLGNNPSVSEDLVQNVFLRILKYRNSYTGEGAFTAWMFRMARNVNHDHYKKISKESTYRKVLLEDTEVKSANDLDDALEQKGNEVLLRKALTRLPVEKREILLLSKYREMRFHEIAEVLGCSEGAAKVRVHRALKDLRTIFLQLEMT</sequence>
<dbReference type="GO" id="GO:0003677">
    <property type="term" value="F:DNA binding"/>
    <property type="evidence" value="ECO:0007669"/>
    <property type="project" value="UniProtKB-KW"/>
</dbReference>
<dbReference type="GO" id="GO:0016987">
    <property type="term" value="F:sigma factor activity"/>
    <property type="evidence" value="ECO:0007669"/>
    <property type="project" value="UniProtKB-KW"/>
</dbReference>
<dbReference type="PANTHER" id="PTHR43133">
    <property type="entry name" value="RNA POLYMERASE ECF-TYPE SIGMA FACTO"/>
    <property type="match status" value="1"/>
</dbReference>
<dbReference type="NCBIfam" id="TIGR02937">
    <property type="entry name" value="sigma70-ECF"/>
    <property type="match status" value="1"/>
</dbReference>
<dbReference type="GO" id="GO:0006352">
    <property type="term" value="P:DNA-templated transcription initiation"/>
    <property type="evidence" value="ECO:0007669"/>
    <property type="project" value="InterPro"/>
</dbReference>
<dbReference type="InterPro" id="IPR013249">
    <property type="entry name" value="RNA_pol_sigma70_r4_t2"/>
</dbReference>
<evidence type="ECO:0000256" key="2">
    <source>
        <dbReference type="ARBA" id="ARBA00023015"/>
    </source>
</evidence>
<dbReference type="Pfam" id="PF08281">
    <property type="entry name" value="Sigma70_r4_2"/>
    <property type="match status" value="1"/>
</dbReference>
<comment type="caution">
    <text evidence="8">The sequence shown here is derived from an EMBL/GenBank/DDBJ whole genome shotgun (WGS) entry which is preliminary data.</text>
</comment>
<feature type="domain" description="RNA polymerase sigma factor 70 region 4 type 2" evidence="7">
    <location>
        <begin position="123"/>
        <end position="174"/>
    </location>
</feature>
<keyword evidence="4" id="KW-0238">DNA-binding</keyword>
<feature type="domain" description="RNA polymerase sigma-70 region 2" evidence="6">
    <location>
        <begin position="24"/>
        <end position="89"/>
    </location>
</feature>
<accession>A0A371JN92</accession>
<dbReference type="Pfam" id="PF04542">
    <property type="entry name" value="Sigma70_r2"/>
    <property type="match status" value="1"/>
</dbReference>
<evidence type="ECO:0000256" key="4">
    <source>
        <dbReference type="ARBA" id="ARBA00023125"/>
    </source>
</evidence>
<proteinExistence type="inferred from homology"/>
<keyword evidence="9" id="KW-1185">Reference proteome</keyword>
<dbReference type="Gene3D" id="1.10.10.10">
    <property type="entry name" value="Winged helix-like DNA-binding domain superfamily/Winged helix DNA-binding domain"/>
    <property type="match status" value="1"/>
</dbReference>
<dbReference type="OrthoDB" id="9798255at2"/>
<dbReference type="InterPro" id="IPR039425">
    <property type="entry name" value="RNA_pol_sigma-70-like"/>
</dbReference>
<dbReference type="InterPro" id="IPR013324">
    <property type="entry name" value="RNA_pol_sigma_r3/r4-like"/>
</dbReference>
<keyword evidence="2" id="KW-0805">Transcription regulation</keyword>
<evidence type="ECO:0000259" key="6">
    <source>
        <dbReference type="Pfam" id="PF04542"/>
    </source>
</evidence>
<dbReference type="InterPro" id="IPR013325">
    <property type="entry name" value="RNA_pol_sigma_r2"/>
</dbReference>
<organism evidence="8 9">
    <name type="scientific">Flagellimonas nanhaiensis</name>
    <dbReference type="NCBI Taxonomy" id="2292706"/>
    <lineage>
        <taxon>Bacteria</taxon>
        <taxon>Pseudomonadati</taxon>
        <taxon>Bacteroidota</taxon>
        <taxon>Flavobacteriia</taxon>
        <taxon>Flavobacteriales</taxon>
        <taxon>Flavobacteriaceae</taxon>
        <taxon>Flagellimonas</taxon>
    </lineage>
</organism>
<keyword evidence="3" id="KW-0731">Sigma factor</keyword>
<evidence type="ECO:0000256" key="5">
    <source>
        <dbReference type="ARBA" id="ARBA00023163"/>
    </source>
</evidence>
<dbReference type="RefSeq" id="WP_116185017.1">
    <property type="nucleotide sequence ID" value="NZ_QTJX01000003.1"/>
</dbReference>
<dbReference type="AlphaFoldDB" id="A0A371JN92"/>
<dbReference type="EMBL" id="QTJX01000003">
    <property type="protein sequence ID" value="RDY58696.1"/>
    <property type="molecule type" value="Genomic_DNA"/>
</dbReference>
<dbReference type="InterPro" id="IPR036388">
    <property type="entry name" value="WH-like_DNA-bd_sf"/>
</dbReference>
<dbReference type="InterPro" id="IPR014284">
    <property type="entry name" value="RNA_pol_sigma-70_dom"/>
</dbReference>
<protein>
    <submittedName>
        <fullName evidence="8">RNA polymerase sigma factor</fullName>
    </submittedName>
</protein>
<keyword evidence="5" id="KW-0804">Transcription</keyword>
<dbReference type="SUPFAM" id="SSF88659">
    <property type="entry name" value="Sigma3 and sigma4 domains of RNA polymerase sigma factors"/>
    <property type="match status" value="1"/>
</dbReference>
<name>A0A371JN92_9FLAO</name>
<dbReference type="Proteomes" id="UP000261828">
    <property type="component" value="Unassembled WGS sequence"/>
</dbReference>
<evidence type="ECO:0000256" key="3">
    <source>
        <dbReference type="ARBA" id="ARBA00023082"/>
    </source>
</evidence>
<reference evidence="8 9" key="1">
    <citation type="submission" date="2018-08" db="EMBL/GenBank/DDBJ databases">
        <title>Muricauda nanhaiensis sp. nov., isolated from seawater of the South China Sea.</title>
        <authorList>
            <person name="Dang Y."/>
        </authorList>
    </citation>
    <scope>NUCLEOTIDE SEQUENCE [LARGE SCALE GENOMIC DNA]</scope>
    <source>
        <strain evidence="8 9">SM1704</strain>
    </source>
</reference>
<evidence type="ECO:0000313" key="8">
    <source>
        <dbReference type="EMBL" id="RDY58696.1"/>
    </source>
</evidence>